<evidence type="ECO:0000259" key="1">
    <source>
        <dbReference type="Pfam" id="PF13701"/>
    </source>
</evidence>
<comment type="caution">
    <text evidence="2">The sequence shown here is derived from an EMBL/GenBank/DDBJ whole genome shotgun (WGS) entry which is preliminary data.</text>
</comment>
<dbReference type="AlphaFoldDB" id="A0A6I3IMY2"/>
<gene>
    <name evidence="2" type="ORF">GGG17_13715</name>
</gene>
<protein>
    <submittedName>
        <fullName evidence="2">IS1380 family transposase</fullName>
    </submittedName>
</protein>
<dbReference type="InterPro" id="IPR025668">
    <property type="entry name" value="Tnp_DDE_dom"/>
</dbReference>
<feature type="domain" description="Transposase DDE" evidence="1">
    <location>
        <begin position="152"/>
        <end position="478"/>
    </location>
</feature>
<sequence length="484" mass="51260">MKLSHTLTRTSAVFDDPNLVSPAGLVPLLALADRAGLRKLADEHMSVPTDKGANAGLKVASLVAGMLAGADSIDDMALLRHGGMGRVFARVYAPSTLGSFLRTFTFGHVRQLDAVAARFLLSLARLAGLTPPVPAPLPAGDEAGAGGGYAFVDVDDTIIEVHGHAKQGAGFGYTRVRGLNALIATLTTDRCAPLVLAQRLRKGACGSPRGAKRLVGDAVKQARRLLGAKAPVLVRMDSAYYGRDAVHAAITGGAHVSVTVRMDPAVKAAIAGIDQGAWTTIKYPDAIFDETTGTWISKAEVAEVPYTAFTSKKTADRVPGRLVVRRIPDVHTDKKKTNGQGTLFDVWRFHAFFTTAPAQQLDTVAADQAHRGHAIIEQVHADLKASALAHLPSGKFTANSAWLVLAVIAFNLTRAAAVIAATGPTGCSDLAKATTATVRRKLIHVPARVASSARRITLHLPQAWPWQQPWTRLFDRVADPPAIA</sequence>
<evidence type="ECO:0000313" key="2">
    <source>
        <dbReference type="EMBL" id="MTB73005.1"/>
    </source>
</evidence>
<dbReference type="NCBIfam" id="NF033539">
    <property type="entry name" value="transpos_IS1380"/>
    <property type="match status" value="1"/>
</dbReference>
<dbReference type="Pfam" id="PF13701">
    <property type="entry name" value="DDE_Tnp_1_4"/>
    <property type="match status" value="1"/>
</dbReference>
<dbReference type="InterPro" id="IPR047960">
    <property type="entry name" value="Transpos_IS1380"/>
</dbReference>
<keyword evidence="3" id="KW-1185">Reference proteome</keyword>
<dbReference type="RefSeq" id="WP_311966699.1">
    <property type="nucleotide sequence ID" value="NZ_WLVL01000040.1"/>
</dbReference>
<accession>A0A6I3IMY2</accession>
<dbReference type="Proteomes" id="UP000431092">
    <property type="component" value="Unassembled WGS sequence"/>
</dbReference>
<proteinExistence type="predicted"/>
<organism evidence="2 3">
    <name type="scientific">Arsenicicoccus cauae</name>
    <dbReference type="NCBI Taxonomy" id="2663847"/>
    <lineage>
        <taxon>Bacteria</taxon>
        <taxon>Bacillati</taxon>
        <taxon>Actinomycetota</taxon>
        <taxon>Actinomycetes</taxon>
        <taxon>Micrococcales</taxon>
        <taxon>Intrasporangiaceae</taxon>
        <taxon>Arsenicicoccus</taxon>
    </lineage>
</organism>
<dbReference type="EMBL" id="WLVL01000040">
    <property type="protein sequence ID" value="MTB73005.1"/>
    <property type="molecule type" value="Genomic_DNA"/>
</dbReference>
<evidence type="ECO:0000313" key="3">
    <source>
        <dbReference type="Proteomes" id="UP000431092"/>
    </source>
</evidence>
<name>A0A6I3IMY2_9MICO</name>
<reference evidence="2 3" key="1">
    <citation type="submission" date="2019-11" db="EMBL/GenBank/DDBJ databases">
        <title>Whole genome sequencing identifies a novel species of the genus Arsenicicoccus isolated from human blood.</title>
        <authorList>
            <person name="Jeong J.H."/>
            <person name="Kweon O.J."/>
            <person name="Kim H.R."/>
            <person name="Kim T.-H."/>
            <person name="Ha S.-M."/>
            <person name="Lee M.-K."/>
        </authorList>
    </citation>
    <scope>NUCLEOTIDE SEQUENCE [LARGE SCALE GENOMIC DNA]</scope>
    <source>
        <strain evidence="2 3">MKL-02</strain>
    </source>
</reference>